<feature type="non-terminal residue" evidence="1">
    <location>
        <position position="1"/>
    </location>
</feature>
<dbReference type="Gene3D" id="3.40.50.720">
    <property type="entry name" value="NAD(P)-binding Rossmann-like Domain"/>
    <property type="match status" value="1"/>
</dbReference>
<dbReference type="GO" id="GO:0016628">
    <property type="term" value="F:oxidoreductase activity, acting on the CH-CH group of donors, NAD or NADP as acceptor"/>
    <property type="evidence" value="ECO:0007669"/>
    <property type="project" value="InterPro"/>
</dbReference>
<organism evidence="1 2">
    <name type="scientific">Blyttiomyces helicus</name>
    <dbReference type="NCBI Taxonomy" id="388810"/>
    <lineage>
        <taxon>Eukaryota</taxon>
        <taxon>Fungi</taxon>
        <taxon>Fungi incertae sedis</taxon>
        <taxon>Chytridiomycota</taxon>
        <taxon>Chytridiomycota incertae sedis</taxon>
        <taxon>Chytridiomycetes</taxon>
        <taxon>Chytridiomycetes incertae sedis</taxon>
        <taxon>Blyttiomyces</taxon>
    </lineage>
</organism>
<evidence type="ECO:0000313" key="1">
    <source>
        <dbReference type="EMBL" id="RKO90714.1"/>
    </source>
</evidence>
<dbReference type="PANTHER" id="PTHR43205:SF7">
    <property type="entry name" value="PROSTAGLANDIN REDUCTASE 1"/>
    <property type="match status" value="1"/>
</dbReference>
<evidence type="ECO:0000313" key="2">
    <source>
        <dbReference type="Proteomes" id="UP000269721"/>
    </source>
</evidence>
<evidence type="ECO:0008006" key="3">
    <source>
        <dbReference type="Google" id="ProtNLM"/>
    </source>
</evidence>
<dbReference type="PANTHER" id="PTHR43205">
    <property type="entry name" value="PROSTAGLANDIN REDUCTASE"/>
    <property type="match status" value="1"/>
</dbReference>
<dbReference type="Gene3D" id="3.90.180.10">
    <property type="entry name" value="Medium-chain alcohol dehydrogenases, catalytic domain"/>
    <property type="match status" value="1"/>
</dbReference>
<gene>
    <name evidence="1" type="ORF">BDK51DRAFT_46027</name>
</gene>
<dbReference type="Proteomes" id="UP000269721">
    <property type="component" value="Unassembled WGS sequence"/>
</dbReference>
<keyword evidence="2" id="KW-1185">Reference proteome</keyword>
<dbReference type="OrthoDB" id="809632at2759"/>
<name>A0A4P9WDS2_9FUNG</name>
<dbReference type="AlphaFoldDB" id="A0A4P9WDS2"/>
<reference evidence="2" key="1">
    <citation type="journal article" date="2018" name="Nat. Microbiol.">
        <title>Leveraging single-cell genomics to expand the fungal tree of life.</title>
        <authorList>
            <person name="Ahrendt S.R."/>
            <person name="Quandt C.A."/>
            <person name="Ciobanu D."/>
            <person name="Clum A."/>
            <person name="Salamov A."/>
            <person name="Andreopoulos B."/>
            <person name="Cheng J.F."/>
            <person name="Woyke T."/>
            <person name="Pelin A."/>
            <person name="Henrissat B."/>
            <person name="Reynolds N.K."/>
            <person name="Benny G.L."/>
            <person name="Smith M.E."/>
            <person name="James T.Y."/>
            <person name="Grigoriev I.V."/>
        </authorList>
    </citation>
    <scope>NUCLEOTIDE SEQUENCE [LARGE SCALE GENOMIC DNA]</scope>
</reference>
<proteinExistence type="predicted"/>
<sequence length="91" mass="10250">GAISQYNAEKKYEYKNLSEVIPRRIRMEGILSADFYLGTTPAEFARDMGEWIKTGKIAYREFVVEGIERSPDAFVGMLKGADTGKQIIKLA</sequence>
<dbReference type="InterPro" id="IPR045010">
    <property type="entry name" value="MDR_fam"/>
</dbReference>
<accession>A0A4P9WDS2</accession>
<dbReference type="EMBL" id="KZ995421">
    <property type="protein sequence ID" value="RKO90714.1"/>
    <property type="molecule type" value="Genomic_DNA"/>
</dbReference>
<protein>
    <recommendedName>
        <fullName evidence="3">NADP-dependent oxidoreductase</fullName>
    </recommendedName>
</protein>